<dbReference type="InterPro" id="IPR018222">
    <property type="entry name" value="Nuclear_transport_factor_2_euk"/>
</dbReference>
<dbReference type="GO" id="GO:0034063">
    <property type="term" value="P:stress granule assembly"/>
    <property type="evidence" value="ECO:0000318"/>
    <property type="project" value="GO_Central"/>
</dbReference>
<feature type="compositionally biased region" description="Basic and acidic residues" evidence="2">
    <location>
        <begin position="191"/>
        <end position="217"/>
    </location>
</feature>
<dbReference type="OMA" id="RCKGPQG"/>
<feature type="compositionally biased region" description="Low complexity" evidence="2">
    <location>
        <begin position="175"/>
        <end position="190"/>
    </location>
</feature>
<dbReference type="EMBL" id="CH991570">
    <property type="protein sequence ID" value="EDQ85879.1"/>
    <property type="molecule type" value="Genomic_DNA"/>
</dbReference>
<dbReference type="SUPFAM" id="SSF54427">
    <property type="entry name" value="NTF2-like"/>
    <property type="match status" value="1"/>
</dbReference>
<dbReference type="InterPro" id="IPR002075">
    <property type="entry name" value="NTF2_dom"/>
</dbReference>
<feature type="region of interest" description="Disordered" evidence="2">
    <location>
        <begin position="175"/>
        <end position="364"/>
    </location>
</feature>
<dbReference type="GeneID" id="5894580"/>
<sequence>MAATSESNLKLALAIGHEFVKTYYQALHEHAEDADKLVKLYMHDAVMVHGEEADTIKPVHSADQIKQVIKDLGFWKPRTEVSHLDAQMTIDRGVVLHVLGWLSANSTQLPATKRKFTQVFVLKHVGQQGYAIQNDMFRYLKEEDEPAPTVPAAHPAAKEQVMNGHVAAPAAPTVEAAPAAEQAAPAAKPAKAQEAKPAKETKPAKAQEAKPPKETKPAKAQADSTPKSAKPQAETAKSAKPQAAKAPASEPAKTQAAPEPKAPAATLSWAGRAAAQPAQSTTAAAPAAAARRAAPAAKTAPAAAPAAAQPAAPADAATPAADAADEATDGDRTRAPRSGGRKPSTKAEEAPLSHGIYIPNVPESGTQELKLENVTLVVQERKERRSDPRGRSGVFSVPPLLCPNQLNEILVSGNGFQYPVGGCQCMLTATTITLLAATTTAVTEIDDEK</sequence>
<dbReference type="InParanoid" id="A9V971"/>
<keyword evidence="5" id="KW-1185">Reference proteome</keyword>
<reference evidence="4 5" key="1">
    <citation type="journal article" date="2008" name="Nature">
        <title>The genome of the choanoflagellate Monosiga brevicollis and the origin of metazoans.</title>
        <authorList>
            <consortium name="JGI Sequencing"/>
            <person name="King N."/>
            <person name="Westbrook M.J."/>
            <person name="Young S.L."/>
            <person name="Kuo A."/>
            <person name="Abedin M."/>
            <person name="Chapman J."/>
            <person name="Fairclough S."/>
            <person name="Hellsten U."/>
            <person name="Isogai Y."/>
            <person name="Letunic I."/>
            <person name="Marr M."/>
            <person name="Pincus D."/>
            <person name="Putnam N."/>
            <person name="Rokas A."/>
            <person name="Wright K.J."/>
            <person name="Zuzow R."/>
            <person name="Dirks W."/>
            <person name="Good M."/>
            <person name="Goodstein D."/>
            <person name="Lemons D."/>
            <person name="Li W."/>
            <person name="Lyons J.B."/>
            <person name="Morris A."/>
            <person name="Nichols S."/>
            <person name="Richter D.J."/>
            <person name="Salamov A."/>
            <person name="Bork P."/>
            <person name="Lim W.A."/>
            <person name="Manning G."/>
            <person name="Miller W.T."/>
            <person name="McGinnis W."/>
            <person name="Shapiro H."/>
            <person name="Tjian R."/>
            <person name="Grigoriev I.V."/>
            <person name="Rokhsar D."/>
        </authorList>
    </citation>
    <scope>NUCLEOTIDE SEQUENCE [LARGE SCALE GENOMIC DNA]</scope>
    <source>
        <strain evidence="5">MX1 / ATCC 50154</strain>
    </source>
</reference>
<name>A9V971_MONBE</name>
<dbReference type="Gene3D" id="3.10.450.50">
    <property type="match status" value="1"/>
</dbReference>
<gene>
    <name evidence="4" type="ORF">MONBRDRAFT_38647</name>
</gene>
<dbReference type="Pfam" id="PF02136">
    <property type="entry name" value="NTF2"/>
    <property type="match status" value="1"/>
</dbReference>
<proteinExistence type="predicted"/>
<evidence type="ECO:0000313" key="5">
    <source>
        <dbReference type="Proteomes" id="UP000001357"/>
    </source>
</evidence>
<dbReference type="PANTHER" id="PTHR10693:SF20">
    <property type="entry name" value="AT27578P"/>
    <property type="match status" value="1"/>
</dbReference>
<evidence type="ECO:0000256" key="2">
    <source>
        <dbReference type="SAM" id="MobiDB-lite"/>
    </source>
</evidence>
<feature type="compositionally biased region" description="Low complexity" evidence="2">
    <location>
        <begin position="236"/>
        <end position="253"/>
    </location>
</feature>
<evidence type="ECO:0000313" key="4">
    <source>
        <dbReference type="EMBL" id="EDQ85879.1"/>
    </source>
</evidence>
<dbReference type="PROSITE" id="PS50177">
    <property type="entry name" value="NTF2_DOMAIN"/>
    <property type="match status" value="1"/>
</dbReference>
<dbReference type="eggNOG" id="KOG0116">
    <property type="taxonomic scope" value="Eukaryota"/>
</dbReference>
<dbReference type="KEGG" id="mbr:MONBRDRAFT_38647"/>
<dbReference type="AlphaFoldDB" id="A9V971"/>
<dbReference type="InterPro" id="IPR039539">
    <property type="entry name" value="Ras_GTPase_bind_prot"/>
</dbReference>
<keyword evidence="1" id="KW-0694">RNA-binding</keyword>
<evidence type="ECO:0000256" key="1">
    <source>
        <dbReference type="ARBA" id="ARBA00022884"/>
    </source>
</evidence>
<feature type="domain" description="NTF2" evidence="3">
    <location>
        <begin position="15"/>
        <end position="139"/>
    </location>
</feature>
<dbReference type="GO" id="GO:0010494">
    <property type="term" value="C:cytoplasmic stress granule"/>
    <property type="evidence" value="ECO:0000318"/>
    <property type="project" value="GO_Central"/>
</dbReference>
<organism evidence="4 5">
    <name type="scientific">Monosiga brevicollis</name>
    <name type="common">Choanoflagellate</name>
    <dbReference type="NCBI Taxonomy" id="81824"/>
    <lineage>
        <taxon>Eukaryota</taxon>
        <taxon>Choanoflagellata</taxon>
        <taxon>Craspedida</taxon>
        <taxon>Salpingoecidae</taxon>
        <taxon>Monosiga</taxon>
    </lineage>
</organism>
<protein>
    <recommendedName>
        <fullName evidence="3">NTF2 domain-containing protein</fullName>
    </recommendedName>
</protein>
<dbReference type="Proteomes" id="UP000001357">
    <property type="component" value="Unassembled WGS sequence"/>
</dbReference>
<feature type="compositionally biased region" description="Low complexity" evidence="2">
    <location>
        <begin position="272"/>
        <end position="322"/>
    </location>
</feature>
<dbReference type="CDD" id="cd00780">
    <property type="entry name" value="NTF2"/>
    <property type="match status" value="1"/>
</dbReference>
<accession>A9V971</accession>
<dbReference type="GO" id="GO:0003729">
    <property type="term" value="F:mRNA binding"/>
    <property type="evidence" value="ECO:0000318"/>
    <property type="project" value="GO_Central"/>
</dbReference>
<dbReference type="FunFam" id="3.10.450.50:FF:000015">
    <property type="entry name" value="Ras GTPase-activating protein-binding protein 2"/>
    <property type="match status" value="1"/>
</dbReference>
<dbReference type="PANTHER" id="PTHR10693">
    <property type="entry name" value="RAS GTPASE-ACTIVATING PROTEIN-BINDING PROTEIN"/>
    <property type="match status" value="1"/>
</dbReference>
<dbReference type="GO" id="GO:0005829">
    <property type="term" value="C:cytosol"/>
    <property type="evidence" value="ECO:0000318"/>
    <property type="project" value="GO_Central"/>
</dbReference>
<evidence type="ECO:0000259" key="3">
    <source>
        <dbReference type="PROSITE" id="PS50177"/>
    </source>
</evidence>
<dbReference type="RefSeq" id="XP_001749358.1">
    <property type="nucleotide sequence ID" value="XM_001749306.1"/>
</dbReference>
<dbReference type="STRING" id="81824.A9V971"/>
<dbReference type="InterPro" id="IPR032710">
    <property type="entry name" value="NTF2-like_dom_sf"/>
</dbReference>